<evidence type="ECO:0000256" key="1">
    <source>
        <dbReference type="ARBA" id="ARBA00009307"/>
    </source>
</evidence>
<dbReference type="OrthoDB" id="10256606at2759"/>
<gene>
    <name evidence="3" type="ORF">NAPIS_ORF01570</name>
</gene>
<dbReference type="GO" id="GO:0003676">
    <property type="term" value="F:nucleic acid binding"/>
    <property type="evidence" value="ECO:0007669"/>
    <property type="project" value="InterPro"/>
</dbReference>
<accession>T0MCH1</accession>
<feature type="domain" description="S1 motif" evidence="2">
    <location>
        <begin position="64"/>
        <end position="155"/>
    </location>
</feature>
<evidence type="ECO:0000259" key="2">
    <source>
        <dbReference type="SMART" id="SM00316"/>
    </source>
</evidence>
<reference evidence="3 4" key="1">
    <citation type="journal article" date="2013" name="BMC Genomics">
        <title>Genome sequencing and comparative genomics of honey bee microsporidia, Nosema apis reveal novel insights into host-parasite interactions.</title>
        <authorList>
            <person name="Chen Yp."/>
            <person name="Pettis J.S."/>
            <person name="Zhao Y."/>
            <person name="Liu X."/>
            <person name="Tallon L.J."/>
            <person name="Sadzewicz L.D."/>
            <person name="Li R."/>
            <person name="Zheng H."/>
            <person name="Huang S."/>
            <person name="Zhang X."/>
            <person name="Hamilton M.C."/>
            <person name="Pernal S.F."/>
            <person name="Melathopoulos A.P."/>
            <person name="Yan X."/>
            <person name="Evans J.D."/>
        </authorList>
    </citation>
    <scope>NUCLEOTIDE SEQUENCE [LARGE SCALE GENOMIC DNA]</scope>
    <source>
        <strain evidence="3 4">BRL 01</strain>
    </source>
</reference>
<name>T0MCH1_9MICR</name>
<organism evidence="3 4">
    <name type="scientific">Vairimorpha apis BRL 01</name>
    <dbReference type="NCBI Taxonomy" id="1037528"/>
    <lineage>
        <taxon>Eukaryota</taxon>
        <taxon>Fungi</taxon>
        <taxon>Fungi incertae sedis</taxon>
        <taxon>Microsporidia</taxon>
        <taxon>Nosematidae</taxon>
        <taxon>Vairimorpha</taxon>
    </lineage>
</organism>
<keyword evidence="4" id="KW-1185">Reference proteome</keyword>
<dbReference type="Gene3D" id="2.40.50.140">
    <property type="entry name" value="Nucleic acid-binding proteins"/>
    <property type="match status" value="1"/>
</dbReference>
<dbReference type="SMART" id="SM00316">
    <property type="entry name" value="S1"/>
    <property type="match status" value="1"/>
</dbReference>
<sequence length="166" mass="19794">MFLSFTTPFMFAESKLEDFLKYHPKDENKNDAFLNILRKKYINNYFPDLGLGIYLDINLQIIEQKDEILEGKVVSQTSDGIFVSIYFFEKIFISKEDLPEISQMTYIYDEDKKNKILVWIWIYKDVKYVIKNEEIVKFKVIKYDQSNKLIKASFNNPGLGPVSWWK</sequence>
<dbReference type="SUPFAM" id="SSF50249">
    <property type="entry name" value="Nucleic acid-binding proteins"/>
    <property type="match status" value="1"/>
</dbReference>
<dbReference type="VEuPathDB" id="MicrosporidiaDB:NAPIS_ORF01570"/>
<dbReference type="InterPro" id="IPR012340">
    <property type="entry name" value="NA-bd_OB-fold"/>
</dbReference>
<dbReference type="EMBL" id="KE647222">
    <property type="protein sequence ID" value="EQB60856.1"/>
    <property type="molecule type" value="Genomic_DNA"/>
</dbReference>
<evidence type="ECO:0000313" key="3">
    <source>
        <dbReference type="EMBL" id="EQB60856.1"/>
    </source>
</evidence>
<dbReference type="PANTHER" id="PTHR12709:SF1">
    <property type="entry name" value="DNA-DIRECTED RNA POLYMERASE III SUBUNIT RPC8"/>
    <property type="match status" value="1"/>
</dbReference>
<dbReference type="Pfam" id="PF08292">
    <property type="entry name" value="RNA_pol_Rbc25"/>
    <property type="match status" value="1"/>
</dbReference>
<dbReference type="PANTHER" id="PTHR12709">
    <property type="entry name" value="DNA-DIRECTED RNA POLYMERASE II, III"/>
    <property type="match status" value="1"/>
</dbReference>
<dbReference type="InterPro" id="IPR003029">
    <property type="entry name" value="S1_domain"/>
</dbReference>
<comment type="similarity">
    <text evidence="1">Belongs to the eukaryotic RPB7/RPC8 RNA polymerase subunit family.</text>
</comment>
<evidence type="ECO:0000313" key="4">
    <source>
        <dbReference type="Proteomes" id="UP000053780"/>
    </source>
</evidence>
<protein>
    <submittedName>
        <fullName evidence="3">Rna polymerase n-terminal domain containing protein</fullName>
    </submittedName>
</protein>
<dbReference type="InterPro" id="IPR045113">
    <property type="entry name" value="Rpb7-like"/>
</dbReference>
<dbReference type="AlphaFoldDB" id="T0MCH1"/>
<dbReference type="GO" id="GO:0006384">
    <property type="term" value="P:transcription initiation at RNA polymerase III promoter"/>
    <property type="evidence" value="ECO:0007669"/>
    <property type="project" value="TreeGrafter"/>
</dbReference>
<dbReference type="HOGENOM" id="CLU_073901_2_0_1"/>
<dbReference type="GO" id="GO:0005666">
    <property type="term" value="C:RNA polymerase III complex"/>
    <property type="evidence" value="ECO:0007669"/>
    <property type="project" value="TreeGrafter"/>
</dbReference>
<dbReference type="Proteomes" id="UP000053780">
    <property type="component" value="Unassembled WGS sequence"/>
</dbReference>
<dbReference type="InterPro" id="IPR013238">
    <property type="entry name" value="RNA_pol_III_Rbc25"/>
</dbReference>
<proteinExistence type="inferred from homology"/>